<dbReference type="Proteomes" id="UP000266841">
    <property type="component" value="Unassembled WGS sequence"/>
</dbReference>
<keyword evidence="2" id="KW-1185">Reference proteome</keyword>
<evidence type="ECO:0000313" key="1">
    <source>
        <dbReference type="EMBL" id="EJK76540.1"/>
    </source>
</evidence>
<organism evidence="1 2">
    <name type="scientific">Thalassiosira oceanica</name>
    <name type="common">Marine diatom</name>
    <dbReference type="NCBI Taxonomy" id="159749"/>
    <lineage>
        <taxon>Eukaryota</taxon>
        <taxon>Sar</taxon>
        <taxon>Stramenopiles</taxon>
        <taxon>Ochrophyta</taxon>
        <taxon>Bacillariophyta</taxon>
        <taxon>Coscinodiscophyceae</taxon>
        <taxon>Thalassiosirophycidae</taxon>
        <taxon>Thalassiosirales</taxon>
        <taxon>Thalassiosiraceae</taxon>
        <taxon>Thalassiosira</taxon>
    </lineage>
</organism>
<proteinExistence type="predicted"/>
<sequence length="166" mass="18531">RAAAYRVLHRVHLVPVLERHRVKAPRQQDLHYVQPRRPPLPRHIVLEQLAARVAHEVEGRPSVLVLEGARAGEGAHEELDDPGTRIRTRRDVQRRPAEAVLASKSERVELYHALDQVDGRVITGHGVQECHSVELGAPVYPFADEFVGLRAGEGDLGELEPVPAFD</sequence>
<evidence type="ECO:0000313" key="2">
    <source>
        <dbReference type="Proteomes" id="UP000266841"/>
    </source>
</evidence>
<dbReference type="EMBL" id="AGNL01002031">
    <property type="protein sequence ID" value="EJK76540.1"/>
    <property type="molecule type" value="Genomic_DNA"/>
</dbReference>
<name>K0TGJ4_THAOC</name>
<comment type="caution">
    <text evidence="1">The sequence shown here is derived from an EMBL/GenBank/DDBJ whole genome shotgun (WGS) entry which is preliminary data.</text>
</comment>
<reference evidence="1 2" key="1">
    <citation type="journal article" date="2012" name="Genome Biol.">
        <title>Genome and low-iron response of an oceanic diatom adapted to chronic iron limitation.</title>
        <authorList>
            <person name="Lommer M."/>
            <person name="Specht M."/>
            <person name="Roy A.S."/>
            <person name="Kraemer L."/>
            <person name="Andreson R."/>
            <person name="Gutowska M.A."/>
            <person name="Wolf J."/>
            <person name="Bergner S.V."/>
            <person name="Schilhabel M.B."/>
            <person name="Klostermeier U.C."/>
            <person name="Beiko R.G."/>
            <person name="Rosenstiel P."/>
            <person name="Hippler M."/>
            <person name="Laroche J."/>
        </authorList>
    </citation>
    <scope>NUCLEOTIDE SEQUENCE [LARGE SCALE GENOMIC DNA]</scope>
    <source>
        <strain evidence="1 2">CCMP1005</strain>
    </source>
</reference>
<protein>
    <submittedName>
        <fullName evidence="1">Uncharacterized protein</fullName>
    </submittedName>
</protein>
<gene>
    <name evidence="1" type="ORF">THAOC_01692</name>
</gene>
<dbReference type="AlphaFoldDB" id="K0TGJ4"/>
<feature type="non-terminal residue" evidence="1">
    <location>
        <position position="1"/>
    </location>
</feature>
<accession>K0TGJ4</accession>